<protein>
    <submittedName>
        <fullName evidence="2 3">Structural maintenance of chromosomes protein 1-like</fullName>
    </submittedName>
</protein>
<reference evidence="2 3" key="1">
    <citation type="submission" date="2025-04" db="UniProtKB">
        <authorList>
            <consortium name="RefSeq"/>
        </authorList>
    </citation>
    <scope>IDENTIFICATION</scope>
</reference>
<dbReference type="GeneID" id="105128720"/>
<name>A0AAJ6UF37_POPEU</name>
<proteinExistence type="predicted"/>
<dbReference type="KEGG" id="peu:105117559"/>
<evidence type="ECO:0000313" key="1">
    <source>
        <dbReference type="Proteomes" id="UP000694918"/>
    </source>
</evidence>
<evidence type="ECO:0000313" key="3">
    <source>
        <dbReference type="RefSeq" id="XP_011028807.1"/>
    </source>
</evidence>
<evidence type="ECO:0000313" key="2">
    <source>
        <dbReference type="RefSeq" id="XP_011013578.1"/>
    </source>
</evidence>
<dbReference type="KEGG" id="peu:105128720"/>
<dbReference type="Proteomes" id="UP000694918">
    <property type="component" value="Unplaced"/>
</dbReference>
<keyword evidence="1" id="KW-1185">Reference proteome</keyword>
<dbReference type="GeneID" id="105117559"/>
<organism evidence="1 3">
    <name type="scientific">Populus euphratica</name>
    <name type="common">Euphrates poplar</name>
    <dbReference type="NCBI Taxonomy" id="75702"/>
    <lineage>
        <taxon>Eukaryota</taxon>
        <taxon>Viridiplantae</taxon>
        <taxon>Streptophyta</taxon>
        <taxon>Embryophyta</taxon>
        <taxon>Tracheophyta</taxon>
        <taxon>Spermatophyta</taxon>
        <taxon>Magnoliopsida</taxon>
        <taxon>eudicotyledons</taxon>
        <taxon>Gunneridae</taxon>
        <taxon>Pentapetalae</taxon>
        <taxon>rosids</taxon>
        <taxon>fabids</taxon>
        <taxon>Malpighiales</taxon>
        <taxon>Salicaceae</taxon>
        <taxon>Saliceae</taxon>
        <taxon>Populus</taxon>
    </lineage>
</organism>
<dbReference type="RefSeq" id="XP_011028807.1">
    <property type="nucleotide sequence ID" value="XM_011030505.1"/>
</dbReference>
<dbReference type="RefSeq" id="XP_011013578.1">
    <property type="nucleotide sequence ID" value="XM_011015276.1"/>
</dbReference>
<gene>
    <name evidence="3" type="primary">LOC105128720</name>
    <name evidence="2" type="synonym">LOC105117559</name>
</gene>
<dbReference type="AlphaFoldDB" id="A0AAJ6UF37"/>
<accession>A0AAJ6UF37</accession>
<sequence>MDGLISEIEKNAPSLKALYQYEALREKEKVVTEEFEAARMEEKQIADGYNAVKQRRGLIQLVNLVKPSTLCTKILHLI</sequence>